<evidence type="ECO:0000313" key="2">
    <source>
        <dbReference type="EMBL" id="GGX36219.1"/>
    </source>
</evidence>
<feature type="transmembrane region" description="Helical" evidence="1">
    <location>
        <begin position="58"/>
        <end position="82"/>
    </location>
</feature>
<feature type="transmembrane region" description="Helical" evidence="1">
    <location>
        <begin position="368"/>
        <end position="386"/>
    </location>
</feature>
<feature type="transmembrane region" description="Helical" evidence="1">
    <location>
        <begin position="154"/>
        <end position="176"/>
    </location>
</feature>
<evidence type="ECO:0008006" key="4">
    <source>
        <dbReference type="Google" id="ProtNLM"/>
    </source>
</evidence>
<feature type="transmembrane region" description="Helical" evidence="1">
    <location>
        <begin position="282"/>
        <end position="301"/>
    </location>
</feature>
<feature type="transmembrane region" description="Helical" evidence="1">
    <location>
        <begin position="119"/>
        <end position="142"/>
    </location>
</feature>
<proteinExistence type="predicted"/>
<feature type="transmembrane region" description="Helical" evidence="1">
    <location>
        <begin position="313"/>
        <end position="344"/>
    </location>
</feature>
<organism evidence="2 3">
    <name type="scientific">Undibacterium squillarum</name>
    <dbReference type="NCBI Taxonomy" id="1131567"/>
    <lineage>
        <taxon>Bacteria</taxon>
        <taxon>Pseudomonadati</taxon>
        <taxon>Pseudomonadota</taxon>
        <taxon>Betaproteobacteria</taxon>
        <taxon>Burkholderiales</taxon>
        <taxon>Oxalobacteraceae</taxon>
        <taxon>Undibacterium</taxon>
    </lineage>
</organism>
<dbReference type="RefSeq" id="WP_189356170.1">
    <property type="nucleotide sequence ID" value="NZ_BMYU01000002.1"/>
</dbReference>
<feature type="transmembrane region" description="Helical" evidence="1">
    <location>
        <begin position="226"/>
        <end position="244"/>
    </location>
</feature>
<feature type="transmembrane region" description="Helical" evidence="1">
    <location>
        <begin position="17"/>
        <end position="38"/>
    </location>
</feature>
<evidence type="ECO:0000313" key="3">
    <source>
        <dbReference type="Proteomes" id="UP000653343"/>
    </source>
</evidence>
<name>A0ABQ2XVE8_9BURK</name>
<comment type="caution">
    <text evidence="2">The sequence shown here is derived from an EMBL/GenBank/DDBJ whole genome shotgun (WGS) entry which is preliminary data.</text>
</comment>
<evidence type="ECO:0000256" key="1">
    <source>
        <dbReference type="SAM" id="Phobius"/>
    </source>
</evidence>
<protein>
    <recommendedName>
        <fullName evidence="4">Permease</fullName>
    </recommendedName>
</protein>
<dbReference type="EMBL" id="BMYU01000002">
    <property type="protein sequence ID" value="GGX36219.1"/>
    <property type="molecule type" value="Genomic_DNA"/>
</dbReference>
<feature type="transmembrane region" description="Helical" evidence="1">
    <location>
        <begin position="250"/>
        <end position="270"/>
    </location>
</feature>
<keyword evidence="1" id="KW-0812">Transmembrane</keyword>
<reference evidence="3" key="1">
    <citation type="journal article" date="2019" name="Int. J. Syst. Evol. Microbiol.">
        <title>The Global Catalogue of Microorganisms (GCM) 10K type strain sequencing project: providing services to taxonomists for standard genome sequencing and annotation.</title>
        <authorList>
            <consortium name="The Broad Institute Genomics Platform"/>
            <consortium name="The Broad Institute Genome Sequencing Center for Infectious Disease"/>
            <person name="Wu L."/>
            <person name="Ma J."/>
        </authorList>
    </citation>
    <scope>NUCLEOTIDE SEQUENCE [LARGE SCALE GENOMIC DNA]</scope>
    <source>
        <strain evidence="3">KCTC 23917</strain>
    </source>
</reference>
<feature type="transmembrane region" description="Helical" evidence="1">
    <location>
        <begin position="94"/>
        <end position="113"/>
    </location>
</feature>
<keyword evidence="1" id="KW-0472">Membrane</keyword>
<sequence length="422" mass="46053">MTLPKTLSYDLAPDPPVVFFCLVPAPLLSAGAGIWLAFAPAQGFPERFSGLTLALVHWMMLAVALPVMLGALMQLLPVVAAVRLRAPRIIRIMLAPLCWLTAASVIAGFSGMTEHTQSAFSLAAVSGSVLLCVTVFVFFAAVRSVDVVDNTTLTLRYIPLALCVVLFAGVLMAAVFGNLALPALSVGWLLNVHVGVASVAWLAALLAGIASTTVPMFWQTPRPHHWFQKLFPASFWLTSVLLLLPVSQTFALLCMSIAVIVCASWSLLALLKAKRRNDPGYLLWLFACAGWITGAMITFALHCDWLTDSNWQWLAGVLVLVGGVWLPVNAMLVKIIPFLVFLHLRRRLPARSKIPPMQILLPVKQARWQAKAQIVCLLLLLAIPLQTGQLRVAAGLGFAFTQIWLGALLLRVLWKFRVLQKT</sequence>
<feature type="transmembrane region" description="Helical" evidence="1">
    <location>
        <begin position="392"/>
        <end position="414"/>
    </location>
</feature>
<feature type="transmembrane region" description="Helical" evidence="1">
    <location>
        <begin position="188"/>
        <end position="214"/>
    </location>
</feature>
<keyword evidence="3" id="KW-1185">Reference proteome</keyword>
<dbReference type="Proteomes" id="UP000653343">
    <property type="component" value="Unassembled WGS sequence"/>
</dbReference>
<gene>
    <name evidence="2" type="ORF">GCM10010946_12340</name>
</gene>
<keyword evidence="1" id="KW-1133">Transmembrane helix</keyword>
<accession>A0ABQ2XVE8</accession>